<dbReference type="AlphaFoldDB" id="A0AAN8WRJ7"/>
<organism evidence="11 12">
    <name type="scientific">Halocaridina rubra</name>
    <name type="common">Hawaiian red shrimp</name>
    <dbReference type="NCBI Taxonomy" id="373956"/>
    <lineage>
        <taxon>Eukaryota</taxon>
        <taxon>Metazoa</taxon>
        <taxon>Ecdysozoa</taxon>
        <taxon>Arthropoda</taxon>
        <taxon>Crustacea</taxon>
        <taxon>Multicrustacea</taxon>
        <taxon>Malacostraca</taxon>
        <taxon>Eumalacostraca</taxon>
        <taxon>Eucarida</taxon>
        <taxon>Decapoda</taxon>
        <taxon>Pleocyemata</taxon>
        <taxon>Caridea</taxon>
        <taxon>Atyoidea</taxon>
        <taxon>Atyidae</taxon>
        <taxon>Halocaridina</taxon>
    </lineage>
</organism>
<name>A0AAN8WRJ7_HALRR</name>
<dbReference type="Pfam" id="PF00479">
    <property type="entry name" value="G6PD_N"/>
    <property type="match status" value="1"/>
</dbReference>
<dbReference type="InterPro" id="IPR001282">
    <property type="entry name" value="G6P_DH"/>
</dbReference>
<dbReference type="InterPro" id="IPR036291">
    <property type="entry name" value="NAD(P)-bd_dom_sf"/>
</dbReference>
<keyword evidence="7" id="KW-0560">Oxidoreductase</keyword>
<evidence type="ECO:0000256" key="8">
    <source>
        <dbReference type="ARBA" id="ARBA00023277"/>
    </source>
</evidence>
<keyword evidence="8" id="KW-0119">Carbohydrate metabolism</keyword>
<evidence type="ECO:0000256" key="7">
    <source>
        <dbReference type="ARBA" id="ARBA00023002"/>
    </source>
</evidence>
<evidence type="ECO:0000256" key="2">
    <source>
        <dbReference type="ARBA" id="ARBA00004937"/>
    </source>
</evidence>
<keyword evidence="12" id="KW-1185">Reference proteome</keyword>
<dbReference type="GO" id="GO:0009051">
    <property type="term" value="P:pentose-phosphate shunt, oxidative branch"/>
    <property type="evidence" value="ECO:0007669"/>
    <property type="project" value="TreeGrafter"/>
</dbReference>
<protein>
    <recommendedName>
        <fullName evidence="4">Glucose-6-phosphate 1-dehydrogenase</fullName>
        <ecNumber evidence="3">1.1.1.49</ecNumber>
    </recommendedName>
</protein>
<accession>A0AAN8WRJ7</accession>
<dbReference type="GO" id="GO:0050661">
    <property type="term" value="F:NADP binding"/>
    <property type="evidence" value="ECO:0007669"/>
    <property type="project" value="InterPro"/>
</dbReference>
<gene>
    <name evidence="11" type="primary">G6PD_2</name>
    <name evidence="11" type="ORF">SK128_017564</name>
</gene>
<evidence type="ECO:0000256" key="6">
    <source>
        <dbReference type="ARBA" id="ARBA00022857"/>
    </source>
</evidence>
<evidence type="ECO:0000313" key="11">
    <source>
        <dbReference type="EMBL" id="KAK7069767.1"/>
    </source>
</evidence>
<dbReference type="EMBL" id="JAXCGZ010015862">
    <property type="protein sequence ID" value="KAK7069767.1"/>
    <property type="molecule type" value="Genomic_DNA"/>
</dbReference>
<comment type="caution">
    <text evidence="11">The sequence shown here is derived from an EMBL/GenBank/DDBJ whole genome shotgun (WGS) entry which is preliminary data.</text>
</comment>
<dbReference type="InterPro" id="IPR022674">
    <property type="entry name" value="G6P_DH_NAD-bd"/>
</dbReference>
<keyword evidence="5" id="KW-0313">Glucose metabolism</keyword>
<dbReference type="GO" id="GO:0006006">
    <property type="term" value="P:glucose metabolic process"/>
    <property type="evidence" value="ECO:0007669"/>
    <property type="project" value="UniProtKB-KW"/>
</dbReference>
<proteinExistence type="predicted"/>
<evidence type="ECO:0000256" key="9">
    <source>
        <dbReference type="ARBA" id="ARBA00047696"/>
    </source>
</evidence>
<dbReference type="GO" id="GO:0004345">
    <property type="term" value="F:glucose-6-phosphate dehydrogenase activity"/>
    <property type="evidence" value="ECO:0007669"/>
    <property type="project" value="UniProtKB-EC"/>
</dbReference>
<dbReference type="GO" id="GO:0005829">
    <property type="term" value="C:cytosol"/>
    <property type="evidence" value="ECO:0007669"/>
    <property type="project" value="TreeGrafter"/>
</dbReference>
<sequence length="130" mass="14966">MVQLDDTCHVFVVFGASGDLAKKKIYPTLWWLYKDNLLPMNLVIVGYARSDLSVTKIKEKCAPFVKVTDAEQDAYEHFWSINHYFKGSYDNGEDFQLFKSKAGFLEHSYGESSLLSSSSPVCLRYRDLKY</sequence>
<evidence type="ECO:0000256" key="5">
    <source>
        <dbReference type="ARBA" id="ARBA00022526"/>
    </source>
</evidence>
<evidence type="ECO:0000256" key="4">
    <source>
        <dbReference type="ARBA" id="ARBA00020444"/>
    </source>
</evidence>
<evidence type="ECO:0000259" key="10">
    <source>
        <dbReference type="Pfam" id="PF00479"/>
    </source>
</evidence>
<reference evidence="11 12" key="1">
    <citation type="submission" date="2023-11" db="EMBL/GenBank/DDBJ databases">
        <title>Halocaridina rubra genome assembly.</title>
        <authorList>
            <person name="Smith C."/>
        </authorList>
    </citation>
    <scope>NUCLEOTIDE SEQUENCE [LARGE SCALE GENOMIC DNA]</scope>
    <source>
        <strain evidence="11">EP-1</strain>
        <tissue evidence="11">Whole</tissue>
    </source>
</reference>
<comment type="catalytic activity">
    <reaction evidence="9">
        <text>D-glucose 6-phosphate + NADP(+) = 6-phospho-D-glucono-1,5-lactone + NADPH + H(+)</text>
        <dbReference type="Rhea" id="RHEA:15841"/>
        <dbReference type="ChEBI" id="CHEBI:15378"/>
        <dbReference type="ChEBI" id="CHEBI:57783"/>
        <dbReference type="ChEBI" id="CHEBI:57955"/>
        <dbReference type="ChEBI" id="CHEBI:58349"/>
        <dbReference type="ChEBI" id="CHEBI:61548"/>
        <dbReference type="EC" id="1.1.1.49"/>
    </reaction>
    <physiologicalReaction direction="left-to-right" evidence="9">
        <dbReference type="Rhea" id="RHEA:15842"/>
    </physiologicalReaction>
</comment>
<evidence type="ECO:0000256" key="1">
    <source>
        <dbReference type="ARBA" id="ARBA00002914"/>
    </source>
</evidence>
<feature type="domain" description="Glucose-6-phosphate dehydrogenase NAD-binding" evidence="10">
    <location>
        <begin position="12"/>
        <end position="103"/>
    </location>
</feature>
<comment type="pathway">
    <text evidence="2">Carbohydrate degradation; pentose phosphate pathway; D-ribulose 5-phosphate from D-glucose 6-phosphate (oxidative stage): step 1/3.</text>
</comment>
<evidence type="ECO:0000256" key="3">
    <source>
        <dbReference type="ARBA" id="ARBA00013019"/>
    </source>
</evidence>
<comment type="function">
    <text evidence="1">Cytosolic glucose-6-phosphate dehydrogenase that catalyzes the first and rate-limiting step of the oxidative branch within the pentose phosphate pathway/shunt, an alternative route to glycolysis for the dissimilation of carbohydrates and a major source of reducing power and metabolic intermediates for fatty acid and nucleic acid biosynthetic processes.</text>
</comment>
<dbReference type="PANTHER" id="PTHR23429">
    <property type="entry name" value="GLUCOSE-6-PHOSPHATE 1-DEHYDROGENASE G6PD"/>
    <property type="match status" value="1"/>
</dbReference>
<dbReference type="PANTHER" id="PTHR23429:SF0">
    <property type="entry name" value="GLUCOSE-6-PHOSPHATE 1-DEHYDROGENASE"/>
    <property type="match status" value="1"/>
</dbReference>
<dbReference type="Gene3D" id="3.40.50.720">
    <property type="entry name" value="NAD(P)-binding Rossmann-like Domain"/>
    <property type="match status" value="1"/>
</dbReference>
<dbReference type="Proteomes" id="UP001381693">
    <property type="component" value="Unassembled WGS sequence"/>
</dbReference>
<dbReference type="EC" id="1.1.1.49" evidence="3"/>
<keyword evidence="6" id="KW-0521">NADP</keyword>
<dbReference type="SUPFAM" id="SSF51735">
    <property type="entry name" value="NAD(P)-binding Rossmann-fold domains"/>
    <property type="match status" value="1"/>
</dbReference>
<evidence type="ECO:0000313" key="12">
    <source>
        <dbReference type="Proteomes" id="UP001381693"/>
    </source>
</evidence>